<proteinExistence type="predicted"/>
<dbReference type="PANTHER" id="PTHR12526:SF629">
    <property type="entry name" value="TEICHURONIC ACID BIOSYNTHESIS GLYCOSYLTRANSFERASE TUAH-RELATED"/>
    <property type="match status" value="1"/>
</dbReference>
<evidence type="ECO:0000259" key="3">
    <source>
        <dbReference type="Pfam" id="PF00534"/>
    </source>
</evidence>
<protein>
    <submittedName>
        <fullName evidence="4">Glycosyltransferase</fullName>
    </submittedName>
</protein>
<evidence type="ECO:0000256" key="2">
    <source>
        <dbReference type="ARBA" id="ARBA00022679"/>
    </source>
</evidence>
<dbReference type="SUPFAM" id="SSF53756">
    <property type="entry name" value="UDP-Glycosyltransferase/glycogen phosphorylase"/>
    <property type="match status" value="1"/>
</dbReference>
<keyword evidence="5" id="KW-1185">Reference proteome</keyword>
<reference evidence="4 5" key="1">
    <citation type="submission" date="2021-03" db="EMBL/GenBank/DDBJ databases">
        <title>Muricauda lutimaris sp. nov. and Muricauda ruestringensis sp. nov, two marine members of the Flavobacteriaceae isolated from deep sea sediments of Western Pacific.</title>
        <authorList>
            <person name="Zhao S."/>
            <person name="Liu R."/>
        </authorList>
    </citation>
    <scope>NUCLEOTIDE SEQUENCE [LARGE SCALE GENOMIC DNA]</scope>
    <source>
        <strain evidence="4 5">BC31-1-A7</strain>
    </source>
</reference>
<dbReference type="Proteomes" id="UP000664044">
    <property type="component" value="Unassembled WGS sequence"/>
</dbReference>
<feature type="domain" description="Glycosyl transferase family 1" evidence="3">
    <location>
        <begin position="193"/>
        <end position="363"/>
    </location>
</feature>
<gene>
    <name evidence="4" type="ORF">J0656_02300</name>
</gene>
<sequence>MKKKICIIRASDITFISRVHRTAQALQQSGKYQVNVLSIMPRGGKPISEYPYETTYISIKSRALKSSLFSIFRILEGMARLYFSAKKQKADIYIPIGIEDLVIVYVISKFFKTKFIYSANELEGDRKRVGNKKLNKFLNRQVIKIEKWMLNKSNGVIAADLERAKLMEKWYGLDKVEVIRNVPSYVDVDNENLIRKELNLPKASKILLYQGMLSPGRGLEVSIKACAKSKTQNKIHLVLLGFITEEYKDKLLKTAGDFGFANLHILPPVPWKELLFWTKSADISLVLIENVSISYYLAAPNKLYETIMVGVPYIASNFPEIKHVHEVAKAGILVNPENVNDITEAIDKLNEDKLLYKSCVKSSKFAKTVFNWSIEQKKLLQIMENIDIQ</sequence>
<evidence type="ECO:0000313" key="4">
    <source>
        <dbReference type="EMBL" id="MBO0352830.1"/>
    </source>
</evidence>
<evidence type="ECO:0000256" key="1">
    <source>
        <dbReference type="ARBA" id="ARBA00022676"/>
    </source>
</evidence>
<dbReference type="Gene3D" id="3.40.50.2000">
    <property type="entry name" value="Glycogen Phosphorylase B"/>
    <property type="match status" value="2"/>
</dbReference>
<organism evidence="4 5">
    <name type="scientific">Flagellimonas aurea</name>
    <dbReference type="NCBI Taxonomy" id="2915619"/>
    <lineage>
        <taxon>Bacteria</taxon>
        <taxon>Pseudomonadati</taxon>
        <taxon>Bacteroidota</taxon>
        <taxon>Flavobacteriia</taxon>
        <taxon>Flavobacteriales</taxon>
        <taxon>Flavobacteriaceae</taxon>
        <taxon>Flagellimonas</taxon>
    </lineage>
</organism>
<name>A0ABS3G0C9_9FLAO</name>
<dbReference type="EMBL" id="JAFLNL010000001">
    <property type="protein sequence ID" value="MBO0352830.1"/>
    <property type="molecule type" value="Genomic_DNA"/>
</dbReference>
<accession>A0ABS3G0C9</accession>
<dbReference type="RefSeq" id="WP_207031205.1">
    <property type="nucleotide sequence ID" value="NZ_JAFLNL010000001.1"/>
</dbReference>
<dbReference type="Pfam" id="PF00534">
    <property type="entry name" value="Glycos_transf_1"/>
    <property type="match status" value="1"/>
</dbReference>
<keyword evidence="1" id="KW-0328">Glycosyltransferase</keyword>
<comment type="caution">
    <text evidence="4">The sequence shown here is derived from an EMBL/GenBank/DDBJ whole genome shotgun (WGS) entry which is preliminary data.</text>
</comment>
<evidence type="ECO:0000313" key="5">
    <source>
        <dbReference type="Proteomes" id="UP000664044"/>
    </source>
</evidence>
<dbReference type="PANTHER" id="PTHR12526">
    <property type="entry name" value="GLYCOSYLTRANSFERASE"/>
    <property type="match status" value="1"/>
</dbReference>
<dbReference type="InterPro" id="IPR001296">
    <property type="entry name" value="Glyco_trans_1"/>
</dbReference>
<keyword evidence="2" id="KW-0808">Transferase</keyword>